<keyword evidence="8 13" id="KW-1133">Transmembrane helix</keyword>
<dbReference type="SUPFAM" id="SSF52540">
    <property type="entry name" value="P-loop containing nucleoside triphosphate hydrolases"/>
    <property type="match status" value="3"/>
</dbReference>
<feature type="transmembrane region" description="Helical" evidence="13">
    <location>
        <begin position="591"/>
        <end position="613"/>
    </location>
</feature>
<feature type="domain" description="ABC transmembrane type-1" evidence="15">
    <location>
        <begin position="320"/>
        <end position="622"/>
    </location>
</feature>
<comment type="similarity">
    <text evidence="2">Belongs to the ABC transporter superfamily. ABCC family. Conjugate transporter (TC 3.A.1.208) subfamily.</text>
</comment>
<dbReference type="InterPro" id="IPR000844">
    <property type="entry name" value="ABCC8"/>
</dbReference>
<keyword evidence="11" id="KW-0325">Glycoprotein</keyword>
<evidence type="ECO:0000256" key="6">
    <source>
        <dbReference type="ARBA" id="ARBA00022741"/>
    </source>
</evidence>
<feature type="transmembrane region" description="Helical" evidence="13">
    <location>
        <begin position="556"/>
        <end position="585"/>
    </location>
</feature>
<feature type="transmembrane region" description="Helical" evidence="13">
    <location>
        <begin position="126"/>
        <end position="144"/>
    </location>
</feature>
<dbReference type="Pfam" id="PF00664">
    <property type="entry name" value="ABC_membrane"/>
    <property type="match status" value="2"/>
</dbReference>
<feature type="domain" description="ABC transporter" evidence="14">
    <location>
        <begin position="1341"/>
        <end position="1589"/>
    </location>
</feature>
<name>A0A6G1PFF1_CHAAH</name>
<feature type="transmembrane region" description="Helical" evidence="13">
    <location>
        <begin position="1152"/>
        <end position="1174"/>
    </location>
</feature>
<feature type="transmembrane region" description="Helical" evidence="13">
    <location>
        <begin position="363"/>
        <end position="388"/>
    </location>
</feature>
<evidence type="ECO:0000256" key="2">
    <source>
        <dbReference type="ARBA" id="ARBA00009726"/>
    </source>
</evidence>
<feature type="compositionally biased region" description="Basic and acidic residues" evidence="12">
    <location>
        <begin position="675"/>
        <end position="691"/>
    </location>
</feature>
<evidence type="ECO:0000313" key="17">
    <source>
        <dbReference type="Proteomes" id="UP000503349"/>
    </source>
</evidence>
<dbReference type="GO" id="GO:0032991">
    <property type="term" value="C:protein-containing complex"/>
    <property type="evidence" value="ECO:0007669"/>
    <property type="project" value="UniProtKB-ARBA"/>
</dbReference>
<feature type="region of interest" description="Disordered" evidence="12">
    <location>
        <begin position="672"/>
        <end position="695"/>
    </location>
</feature>
<gene>
    <name evidence="16" type="ORF">EXN66_Car004702</name>
</gene>
<dbReference type="GO" id="GO:0016887">
    <property type="term" value="F:ATP hydrolysis activity"/>
    <property type="evidence" value="ECO:0007669"/>
    <property type="project" value="InterPro"/>
</dbReference>
<dbReference type="FunFam" id="1.20.1560.10:FF:000005">
    <property type="entry name" value="ATP-binding cassette, sub-family C (CFTR/MRP), member 9"/>
    <property type="match status" value="1"/>
</dbReference>
<dbReference type="InterPro" id="IPR017871">
    <property type="entry name" value="ABC_transporter-like_CS"/>
</dbReference>
<feature type="transmembrane region" description="Helical" evidence="13">
    <location>
        <begin position="33"/>
        <end position="54"/>
    </location>
</feature>
<dbReference type="FunFam" id="3.40.50.300:FF:004162">
    <property type="entry name" value="ATP binding cassette subfamily C member 5"/>
    <property type="match status" value="1"/>
</dbReference>
<dbReference type="GO" id="GO:0008281">
    <property type="term" value="F:sulfonylurea receptor activity"/>
    <property type="evidence" value="ECO:0007669"/>
    <property type="project" value="InterPro"/>
</dbReference>
<evidence type="ECO:0000256" key="10">
    <source>
        <dbReference type="ARBA" id="ARBA00023170"/>
    </source>
</evidence>
<sequence length="1592" mass="178929">MSLAFCGNENNSVAYNVDGGVLNNGCFLDALNVVPHVFLLFITFPILFIGECCWEQLSCMKLYFLFPVGGWGSQSSKVHIHHSTWLHFPGHNLRWLLTFVLLFVLVCEIAEGIVSDGFSQSLHLHLYMPAGLAFMAGITSIIYYHNIETSNFPKLLIALLIYWVLAFIMKTIKFAKYTEHGIGPRQLRYCITGLLALLYGLLLAVEINVILGRRYMCFANPEEVKPPEDLQDLGVRFLQPFVNLLSKGTYWWMNTFITAAHRRPIDLKVIGKLPIAMRAVTNYMKLHKAFEYHKRPLGTTPQGAKWIWQALRKAFGRPLILSITFRFLADLLGFAGPLCISGIVHHISKDNRTIQQPMKLLGIYFISSKEFLANAYVLAVLLFFALLLQRTFLQASYYVAIETGINLRGAIQTKIYNKIMRLCTSNMSMGELTVAQICNLVAIDTNQLMWFFFLCPNLWAMPVQIIVGVILLYYLLGISALIGATVIAVLAPVQYFVATKLSQTQKSTLEYSSERLKKTNELLRGIKLLKLYAWEHIFCDSVEETRGKELTSLQAFALYTSISIFMNAAIPIAAVLTTFVVHVHISEDADLSPAVAFASLSLFHILVTPLFLLSSVVRSTVKALVSVQKLSEFFLSDEIGEEQEPRVMLTPGSSNHNQNKYQAVPLKVVNRKRPPRDDWKNYSLQEDRDSDGPSLDIDQDTCIKITSGYFTWTDGPPTLSNVDIKIPFGKLTMIVGQVGCGKSSLLLAALGEMQRVSGTVTWNCFQHLDTEGDESPTDRDAAGDSNIRKRGAVAYASQKPWLLNTSVVENITFEMPMIKPRYKTVIEACSLQPDIDILPQGDQTEIGERGIILSGGQKQRISVARALYQQTNVVFLIIAMKDGTIQTEGTLKDIQNAEPELFDQWKTLMHRQDQEFEKETVAASMTDMERNNLRRAMYSREAIRTEEDEEVVVFQTQRNMENLSESGKEESVESDEDDNLSQVMRQRATIPWRSCGTYLSSAGLLLLSLLLLSQLLKHSLMVAIDYWLAYWTSHVIKAKIEATARNCTIVKDCGFSHSWYLSVFSVLCCMGIVLCLATSVAVEWTGVRVAKELHHSLLNKIILAPMRLFETTPLGSILNRFSTDTNTIDQHIPTTLECLTRSTLLCVSALGVISYVTPVFLIALLPLAVTCYFIQKYFRVASRDLQQLEDSTQLPLLSHFSETVEGLITIRALGYEPRFRQRLLQFTDANNIASLFLTAANRWLEVRMEYIGACVVLVAAVASITNSLYNQLSTGLVGLGLTYALMVSNYMNWMVRNLADMEVQLGSVKRINGLLKTEPENYEGLLTVSQVPEGWPQQGEIKIQNLSVRYDATLKPVLKNVNAHISPGEKVGICGRTGSGKSSFSLAFFRMVDMFEGRIVIDNIDIAKLPLQTLRSRLSIILQDPILFSGTIRYHALHFSNAMVTEGGENFSQGQRQLFCLARAFVRKSSILIMDEATASIDMATLMIMQQHWLRGDPAENLVRDSKIKSEHEREICHSQLPLSPQESILQKVVMTAFADRTVVTIAHRVHTILNADLVIVMKRGIILEYDRPRALLDKEDSVFASFVQADK</sequence>
<evidence type="ECO:0000256" key="12">
    <source>
        <dbReference type="SAM" id="MobiDB-lite"/>
    </source>
</evidence>
<dbReference type="GO" id="GO:0005524">
    <property type="term" value="F:ATP binding"/>
    <property type="evidence" value="ECO:0007669"/>
    <property type="project" value="UniProtKB-KW"/>
</dbReference>
<comment type="subcellular location">
    <subcellularLocation>
        <location evidence="1">Membrane</location>
    </subcellularLocation>
</comment>
<evidence type="ECO:0000256" key="7">
    <source>
        <dbReference type="ARBA" id="ARBA00022840"/>
    </source>
</evidence>
<keyword evidence="7 16" id="KW-0067">ATP-binding</keyword>
<evidence type="ECO:0000256" key="13">
    <source>
        <dbReference type="SAM" id="Phobius"/>
    </source>
</evidence>
<dbReference type="InterPro" id="IPR050173">
    <property type="entry name" value="ABC_transporter_C-like"/>
</dbReference>
<dbReference type="PROSITE" id="PS50929">
    <property type="entry name" value="ABC_TM1F"/>
    <property type="match status" value="2"/>
</dbReference>
<dbReference type="PROSITE" id="PS00211">
    <property type="entry name" value="ABC_TRANSPORTER_1"/>
    <property type="match status" value="2"/>
</dbReference>
<dbReference type="InterPro" id="IPR003593">
    <property type="entry name" value="AAA+_ATPase"/>
</dbReference>
<evidence type="ECO:0000256" key="11">
    <source>
        <dbReference type="ARBA" id="ARBA00023180"/>
    </source>
</evidence>
<keyword evidence="17" id="KW-1185">Reference proteome</keyword>
<evidence type="ECO:0000259" key="15">
    <source>
        <dbReference type="PROSITE" id="PS50929"/>
    </source>
</evidence>
<proteinExistence type="inferred from homology"/>
<dbReference type="SMART" id="SM00382">
    <property type="entry name" value="AAA"/>
    <property type="match status" value="2"/>
</dbReference>
<accession>A0A6G1PFF1</accession>
<dbReference type="EMBL" id="CM015715">
    <property type="protein sequence ID" value="KAF3689030.1"/>
    <property type="molecule type" value="Genomic_DNA"/>
</dbReference>
<evidence type="ECO:0000259" key="14">
    <source>
        <dbReference type="PROSITE" id="PS50893"/>
    </source>
</evidence>
<feature type="transmembrane region" description="Helical" evidence="13">
    <location>
        <begin position="319"/>
        <end position="343"/>
    </location>
</feature>
<dbReference type="CDD" id="cd18591">
    <property type="entry name" value="ABC_6TM_SUR1_D1_like"/>
    <property type="match status" value="1"/>
</dbReference>
<keyword evidence="3" id="KW-0813">Transport</keyword>
<evidence type="ECO:0000256" key="4">
    <source>
        <dbReference type="ARBA" id="ARBA00022692"/>
    </source>
</evidence>
<dbReference type="CDD" id="cd18602">
    <property type="entry name" value="ABC_6TM_SUR1_D2_like"/>
    <property type="match status" value="1"/>
</dbReference>
<evidence type="ECO:0000256" key="5">
    <source>
        <dbReference type="ARBA" id="ARBA00022737"/>
    </source>
</evidence>
<feature type="domain" description="ABC transporter" evidence="14">
    <location>
        <begin position="703"/>
        <end position="955"/>
    </location>
</feature>
<feature type="transmembrane region" description="Helical" evidence="13">
    <location>
        <begin position="186"/>
        <end position="205"/>
    </location>
</feature>
<feature type="transmembrane region" description="Helical" evidence="13">
    <location>
        <begin position="995"/>
        <end position="1013"/>
    </location>
</feature>
<protein>
    <submittedName>
        <fullName evidence="16">ATP-binding cassette sub-family C member 8 Sulfonylurea receptor 1</fullName>
    </submittedName>
</protein>
<dbReference type="FunFam" id="1.20.1560.10:FF:000006">
    <property type="entry name" value="ATP-binding cassette, sub-family C (CFTR/MRP), member 9"/>
    <property type="match status" value="1"/>
</dbReference>
<feature type="transmembrane region" description="Helical" evidence="13">
    <location>
        <begin position="480"/>
        <end position="498"/>
    </location>
</feature>
<dbReference type="InterPro" id="IPR027417">
    <property type="entry name" value="P-loop_NTPase"/>
</dbReference>
<feature type="transmembrane region" description="Helical" evidence="13">
    <location>
        <begin position="450"/>
        <end position="474"/>
    </location>
</feature>
<dbReference type="PANTHER" id="PTHR24223:SF187">
    <property type="entry name" value="ATP-BINDING CASSETTE SUB-FAMILY C MEMBER 8"/>
    <property type="match status" value="1"/>
</dbReference>
<dbReference type="InterPro" id="IPR011527">
    <property type="entry name" value="ABC1_TM_dom"/>
</dbReference>
<reference evidence="17" key="2">
    <citation type="submission" date="2019-02" db="EMBL/GenBank/DDBJ databases">
        <title>Opniocepnalus argus Var Kimnra genome.</title>
        <authorList>
            <person name="Zhou C."/>
            <person name="Xiao S."/>
        </authorList>
    </citation>
    <scope>NUCLEOTIDE SEQUENCE [LARGE SCALE GENOMIC DNA]</scope>
</reference>
<dbReference type="Gene3D" id="1.20.1560.10">
    <property type="entry name" value="ABC transporter type 1, transmembrane domain"/>
    <property type="match status" value="2"/>
</dbReference>
<feature type="transmembrane region" description="Helical" evidence="13">
    <location>
        <begin position="1059"/>
        <end position="1082"/>
    </location>
</feature>
<keyword evidence="4 13" id="KW-0812">Transmembrane</keyword>
<dbReference type="SUPFAM" id="SSF90123">
    <property type="entry name" value="ABC transporter transmembrane region"/>
    <property type="match status" value="2"/>
</dbReference>
<evidence type="ECO:0000256" key="8">
    <source>
        <dbReference type="ARBA" id="ARBA00022989"/>
    </source>
</evidence>
<dbReference type="Proteomes" id="UP000503349">
    <property type="component" value="Chromosome 4"/>
</dbReference>
<dbReference type="InterPro" id="IPR000388">
    <property type="entry name" value="ABCC8/9"/>
</dbReference>
<dbReference type="PRINTS" id="PR01092">
    <property type="entry name" value="SULFNYLUREAR"/>
</dbReference>
<feature type="domain" description="ABC transmembrane type-1" evidence="15">
    <location>
        <begin position="1009"/>
        <end position="1302"/>
    </location>
</feature>
<organism evidence="16 17">
    <name type="scientific">Channa argus</name>
    <name type="common">Northern snakehead</name>
    <name type="synonym">Ophicephalus argus</name>
    <dbReference type="NCBI Taxonomy" id="215402"/>
    <lineage>
        <taxon>Eukaryota</taxon>
        <taxon>Metazoa</taxon>
        <taxon>Chordata</taxon>
        <taxon>Craniata</taxon>
        <taxon>Vertebrata</taxon>
        <taxon>Euteleostomi</taxon>
        <taxon>Actinopterygii</taxon>
        <taxon>Neopterygii</taxon>
        <taxon>Teleostei</taxon>
        <taxon>Neoteleostei</taxon>
        <taxon>Acanthomorphata</taxon>
        <taxon>Anabantaria</taxon>
        <taxon>Anabantiformes</taxon>
        <taxon>Channoidei</taxon>
        <taxon>Channidae</taxon>
        <taxon>Channa</taxon>
    </lineage>
</organism>
<dbReference type="InterPro" id="IPR003439">
    <property type="entry name" value="ABC_transporter-like_ATP-bd"/>
</dbReference>
<evidence type="ECO:0000313" key="16">
    <source>
        <dbReference type="EMBL" id="KAF3689030.1"/>
    </source>
</evidence>
<keyword evidence="6" id="KW-0547">Nucleotide-binding</keyword>
<dbReference type="GO" id="GO:0005886">
    <property type="term" value="C:plasma membrane"/>
    <property type="evidence" value="ECO:0007669"/>
    <property type="project" value="UniProtKB-ARBA"/>
</dbReference>
<dbReference type="PROSITE" id="PS50893">
    <property type="entry name" value="ABC_TRANSPORTER_2"/>
    <property type="match status" value="2"/>
</dbReference>
<dbReference type="PANTHER" id="PTHR24223">
    <property type="entry name" value="ATP-BINDING CASSETTE SUB-FAMILY C"/>
    <property type="match status" value="1"/>
</dbReference>
<reference evidence="16 17" key="1">
    <citation type="submission" date="2019-02" db="EMBL/GenBank/DDBJ databases">
        <title>Opniocepnalus argus genome.</title>
        <authorList>
            <person name="Zhou C."/>
            <person name="Xiao S."/>
        </authorList>
    </citation>
    <scope>NUCLEOTIDE SEQUENCE [LARGE SCALE GENOMIC DNA]</scope>
    <source>
        <strain evidence="16">OARG1902GOOAL</strain>
        <tissue evidence="16">Muscle</tissue>
    </source>
</reference>
<feature type="transmembrane region" description="Helical" evidence="13">
    <location>
        <begin position="156"/>
        <end position="174"/>
    </location>
</feature>
<dbReference type="InterPro" id="IPR036640">
    <property type="entry name" value="ABC1_TM_sf"/>
</dbReference>
<feature type="transmembrane region" description="Helical" evidence="13">
    <location>
        <begin position="95"/>
        <end position="114"/>
    </location>
</feature>
<evidence type="ECO:0000256" key="9">
    <source>
        <dbReference type="ARBA" id="ARBA00023136"/>
    </source>
</evidence>
<dbReference type="PRINTS" id="PR01093">
    <property type="entry name" value="SULFNYLUR1"/>
</dbReference>
<dbReference type="Pfam" id="PF00005">
    <property type="entry name" value="ABC_tran"/>
    <property type="match status" value="2"/>
</dbReference>
<evidence type="ECO:0000256" key="3">
    <source>
        <dbReference type="ARBA" id="ARBA00022448"/>
    </source>
</evidence>
<dbReference type="Gene3D" id="3.40.50.300">
    <property type="entry name" value="P-loop containing nucleotide triphosphate hydrolases"/>
    <property type="match status" value="3"/>
</dbReference>
<evidence type="ECO:0000256" key="1">
    <source>
        <dbReference type="ARBA" id="ARBA00004370"/>
    </source>
</evidence>
<dbReference type="GO" id="GO:0140359">
    <property type="term" value="F:ABC-type transporter activity"/>
    <property type="evidence" value="ECO:0007669"/>
    <property type="project" value="InterPro"/>
</dbReference>
<keyword evidence="9 13" id="KW-0472">Membrane</keyword>
<keyword evidence="10 16" id="KW-0675">Receptor</keyword>
<keyword evidence="5" id="KW-0677">Repeat</keyword>
<dbReference type="GO" id="GO:0006813">
    <property type="term" value="P:potassium ion transport"/>
    <property type="evidence" value="ECO:0007669"/>
    <property type="project" value="InterPro"/>
</dbReference>